<dbReference type="EMBL" id="AFAR01000014">
    <property type="protein sequence ID" value="EGF29754.1"/>
    <property type="molecule type" value="Genomic_DNA"/>
</dbReference>
<keyword evidence="2" id="KW-0812">Transmembrane</keyword>
<keyword evidence="2" id="KW-1133">Transmembrane helix</keyword>
<evidence type="ECO:0000256" key="2">
    <source>
        <dbReference type="SAM" id="Phobius"/>
    </source>
</evidence>
<protein>
    <submittedName>
        <fullName evidence="3">Uncharacterized protein</fullName>
    </submittedName>
</protein>
<feature type="region of interest" description="Disordered" evidence="1">
    <location>
        <begin position="116"/>
        <end position="142"/>
    </location>
</feature>
<feature type="region of interest" description="Disordered" evidence="1">
    <location>
        <begin position="213"/>
        <end position="297"/>
    </location>
</feature>
<feature type="compositionally biased region" description="Basic residues" evidence="1">
    <location>
        <begin position="243"/>
        <end position="267"/>
    </location>
</feature>
<evidence type="ECO:0000313" key="3">
    <source>
        <dbReference type="EMBL" id="EGF29754.1"/>
    </source>
</evidence>
<name>F2AKQ2_RHOBT</name>
<feature type="transmembrane region" description="Helical" evidence="2">
    <location>
        <begin position="20"/>
        <end position="46"/>
    </location>
</feature>
<reference evidence="3 4" key="1">
    <citation type="journal article" date="2013" name="Mar. Genomics">
        <title>Expression of sulfatases in Rhodopirellula baltica and the diversity of sulfatases in the genus Rhodopirellula.</title>
        <authorList>
            <person name="Wegner C.E."/>
            <person name="Richter-Heitmann T."/>
            <person name="Klindworth A."/>
            <person name="Klockow C."/>
            <person name="Richter M."/>
            <person name="Achstetter T."/>
            <person name="Glockner F.O."/>
            <person name="Harder J."/>
        </authorList>
    </citation>
    <scope>NUCLEOTIDE SEQUENCE [LARGE SCALE GENOMIC DNA]</scope>
    <source>
        <strain evidence="3 4">WH47</strain>
    </source>
</reference>
<dbReference type="Proteomes" id="UP000006222">
    <property type="component" value="Unassembled WGS sequence"/>
</dbReference>
<accession>F2AKQ2</accession>
<keyword evidence="2" id="KW-0472">Membrane</keyword>
<dbReference type="AlphaFoldDB" id="F2AKQ2"/>
<sequence length="297" mass="33619">MTEIQKQRLEERERLRTSKFDVVTSLFMSLILFIGAFVLMLFIVWLTMRMPERVKSFPPIEENAAGRADNAEGFERDFEPPGAEEVEELMEPTLQDTIEAVTDAVSSVAGALDTMNTSATASTAGTGKGDSRPPGPEGEGEDIIPRFERWQLNFSAKGLKPYASQLDYYKIELGAIGGSVQGVDYASNLASKPKSRHVDDSESEKRLYFMWTTPSPPDAVRPNFADSGRNQRHRSANAEVHPARTRKRTGPHRARIRQRKRTSKRRFDRQNDLPKHRERKRVPIRSRGSAISQRQMT</sequence>
<dbReference type="PATRIC" id="fig|991778.3.peg.236"/>
<proteinExistence type="predicted"/>
<comment type="caution">
    <text evidence="3">The sequence shown here is derived from an EMBL/GenBank/DDBJ whole genome shotgun (WGS) entry which is preliminary data.</text>
</comment>
<evidence type="ECO:0000313" key="4">
    <source>
        <dbReference type="Proteomes" id="UP000006222"/>
    </source>
</evidence>
<organism evidence="3 4">
    <name type="scientific">Rhodopirellula baltica WH47</name>
    <dbReference type="NCBI Taxonomy" id="991778"/>
    <lineage>
        <taxon>Bacteria</taxon>
        <taxon>Pseudomonadati</taxon>
        <taxon>Planctomycetota</taxon>
        <taxon>Planctomycetia</taxon>
        <taxon>Pirellulales</taxon>
        <taxon>Pirellulaceae</taxon>
        <taxon>Rhodopirellula</taxon>
    </lineage>
</organism>
<evidence type="ECO:0000256" key="1">
    <source>
        <dbReference type="SAM" id="MobiDB-lite"/>
    </source>
</evidence>
<gene>
    <name evidence="3" type="ORF">RBWH47_01578</name>
</gene>